<evidence type="ECO:0000256" key="3">
    <source>
        <dbReference type="ARBA" id="ARBA00022475"/>
    </source>
</evidence>
<keyword evidence="2" id="KW-0813">Transport</keyword>
<dbReference type="Pfam" id="PF04290">
    <property type="entry name" value="DctQ"/>
    <property type="match status" value="1"/>
</dbReference>
<feature type="domain" description="Tripartite ATP-independent periplasmic transporters DctQ component" evidence="10">
    <location>
        <begin position="25"/>
        <end position="152"/>
    </location>
</feature>
<evidence type="ECO:0000313" key="12">
    <source>
        <dbReference type="Proteomes" id="UP000425960"/>
    </source>
</evidence>
<dbReference type="KEGG" id="dov:DSCO28_17750"/>
<feature type="transmembrane region" description="Helical" evidence="9">
    <location>
        <begin position="84"/>
        <end position="104"/>
    </location>
</feature>
<evidence type="ECO:0000256" key="8">
    <source>
        <dbReference type="ARBA" id="ARBA00038436"/>
    </source>
</evidence>
<keyword evidence="5 9" id="KW-0812">Transmembrane</keyword>
<dbReference type="EMBL" id="AP021876">
    <property type="protein sequence ID" value="BBO81209.1"/>
    <property type="molecule type" value="Genomic_DNA"/>
</dbReference>
<dbReference type="Proteomes" id="UP000425960">
    <property type="component" value="Chromosome"/>
</dbReference>
<dbReference type="AlphaFoldDB" id="A0A5K7ZNI3"/>
<feature type="transmembrane region" description="Helical" evidence="9">
    <location>
        <begin position="124"/>
        <end position="142"/>
    </location>
</feature>
<reference evidence="11 12" key="1">
    <citation type="submission" date="2019-11" db="EMBL/GenBank/DDBJ databases">
        <title>Comparative genomics of hydrocarbon-degrading Desulfosarcina strains.</title>
        <authorList>
            <person name="Watanabe M."/>
            <person name="Kojima H."/>
            <person name="Fukui M."/>
        </authorList>
    </citation>
    <scope>NUCLEOTIDE SEQUENCE [LARGE SCALE GENOMIC DNA]</scope>
    <source>
        <strain evidence="11 12">28bB2T</strain>
    </source>
</reference>
<comment type="similarity">
    <text evidence="8">Belongs to the TRAP transporter small permease family.</text>
</comment>
<name>A0A5K7ZNI3_9BACT</name>
<sequence>MKAVIAVIDRLERWGILVSFAVCLVALTISIATRYIFQRPLTWPDELTTYLFMLMTFLGASASIKNDLELKVDAIYMAFPSLRFLLDLFLNLVRMAAGGTFVYAGVQFMQIEIEMETVTPILQIPTSIIAGMLPFFGILLVIRSLECLRQLIFERGKKGR</sequence>
<evidence type="ECO:0000256" key="2">
    <source>
        <dbReference type="ARBA" id="ARBA00022448"/>
    </source>
</evidence>
<dbReference type="GO" id="GO:0022857">
    <property type="term" value="F:transmembrane transporter activity"/>
    <property type="evidence" value="ECO:0007669"/>
    <property type="project" value="TreeGrafter"/>
</dbReference>
<dbReference type="PANTHER" id="PTHR35011:SF2">
    <property type="entry name" value="2,3-DIKETO-L-GULONATE TRAP TRANSPORTER SMALL PERMEASE PROTEIN YIAM"/>
    <property type="match status" value="1"/>
</dbReference>
<evidence type="ECO:0000256" key="1">
    <source>
        <dbReference type="ARBA" id="ARBA00004429"/>
    </source>
</evidence>
<keyword evidence="4" id="KW-0997">Cell inner membrane</keyword>
<keyword evidence="6 9" id="KW-1133">Transmembrane helix</keyword>
<evidence type="ECO:0000259" key="10">
    <source>
        <dbReference type="Pfam" id="PF04290"/>
    </source>
</evidence>
<evidence type="ECO:0000256" key="5">
    <source>
        <dbReference type="ARBA" id="ARBA00022692"/>
    </source>
</evidence>
<keyword evidence="7 9" id="KW-0472">Membrane</keyword>
<protein>
    <recommendedName>
        <fullName evidence="10">Tripartite ATP-independent periplasmic transporters DctQ component domain-containing protein</fullName>
    </recommendedName>
</protein>
<dbReference type="GO" id="GO:0005886">
    <property type="term" value="C:plasma membrane"/>
    <property type="evidence" value="ECO:0007669"/>
    <property type="project" value="UniProtKB-SubCell"/>
</dbReference>
<feature type="transmembrane region" description="Helical" evidence="9">
    <location>
        <begin position="14"/>
        <end position="35"/>
    </location>
</feature>
<comment type="subcellular location">
    <subcellularLocation>
        <location evidence="1">Cell inner membrane</location>
        <topology evidence="1">Multi-pass membrane protein</topology>
    </subcellularLocation>
</comment>
<evidence type="ECO:0000256" key="4">
    <source>
        <dbReference type="ARBA" id="ARBA00022519"/>
    </source>
</evidence>
<dbReference type="GO" id="GO:0015740">
    <property type="term" value="P:C4-dicarboxylate transport"/>
    <property type="evidence" value="ECO:0007669"/>
    <property type="project" value="TreeGrafter"/>
</dbReference>
<dbReference type="RefSeq" id="WP_173179237.1">
    <property type="nucleotide sequence ID" value="NZ_AP021876.1"/>
</dbReference>
<dbReference type="InterPro" id="IPR007387">
    <property type="entry name" value="TRAP_DctQ"/>
</dbReference>
<evidence type="ECO:0000256" key="6">
    <source>
        <dbReference type="ARBA" id="ARBA00022989"/>
    </source>
</evidence>
<dbReference type="InterPro" id="IPR055348">
    <property type="entry name" value="DctQ"/>
</dbReference>
<dbReference type="PANTHER" id="PTHR35011">
    <property type="entry name" value="2,3-DIKETO-L-GULONATE TRAP TRANSPORTER SMALL PERMEASE PROTEIN YIAM"/>
    <property type="match status" value="1"/>
</dbReference>
<feature type="transmembrane region" description="Helical" evidence="9">
    <location>
        <begin position="47"/>
        <end position="64"/>
    </location>
</feature>
<accession>A0A5K7ZNI3</accession>
<evidence type="ECO:0000256" key="9">
    <source>
        <dbReference type="SAM" id="Phobius"/>
    </source>
</evidence>
<keyword evidence="3" id="KW-1003">Cell membrane</keyword>
<proteinExistence type="inferred from homology"/>
<gene>
    <name evidence="11" type="ORF">DSCO28_17750</name>
</gene>
<evidence type="ECO:0000313" key="11">
    <source>
        <dbReference type="EMBL" id="BBO81209.1"/>
    </source>
</evidence>
<evidence type="ECO:0000256" key="7">
    <source>
        <dbReference type="ARBA" id="ARBA00023136"/>
    </source>
</evidence>
<organism evidence="11 12">
    <name type="scientific">Desulfosarcina ovata subsp. sediminis</name>
    <dbReference type="NCBI Taxonomy" id="885957"/>
    <lineage>
        <taxon>Bacteria</taxon>
        <taxon>Pseudomonadati</taxon>
        <taxon>Thermodesulfobacteriota</taxon>
        <taxon>Desulfobacteria</taxon>
        <taxon>Desulfobacterales</taxon>
        <taxon>Desulfosarcinaceae</taxon>
        <taxon>Desulfosarcina</taxon>
    </lineage>
</organism>